<dbReference type="InterPro" id="IPR000868">
    <property type="entry name" value="Isochorismatase-like_dom"/>
</dbReference>
<dbReference type="CDD" id="cd00431">
    <property type="entry name" value="cysteine_hydrolases"/>
    <property type="match status" value="1"/>
</dbReference>
<feature type="domain" description="Isochorismatase-like" evidence="1">
    <location>
        <begin position="5"/>
        <end position="183"/>
    </location>
</feature>
<dbReference type="SUPFAM" id="SSF52499">
    <property type="entry name" value="Isochorismatase-like hydrolases"/>
    <property type="match status" value="1"/>
</dbReference>
<dbReference type="Pfam" id="PF00857">
    <property type="entry name" value="Isochorismatase"/>
    <property type="match status" value="1"/>
</dbReference>
<evidence type="ECO:0000259" key="1">
    <source>
        <dbReference type="Pfam" id="PF00857"/>
    </source>
</evidence>
<reference evidence="2" key="1">
    <citation type="submission" date="2019-02" db="EMBL/GenBank/DDBJ databases">
        <authorList>
            <person name="Gruber-Vodicka R. H."/>
            <person name="Seah K. B. B."/>
        </authorList>
    </citation>
    <scope>NUCLEOTIDE SEQUENCE</scope>
    <source>
        <strain evidence="2">BECK_BZ15</strain>
    </source>
</reference>
<gene>
    <name evidence="2" type="ORF">BECKFW1821A_GA0114235_100119</name>
</gene>
<dbReference type="PANTHER" id="PTHR47044">
    <property type="entry name" value="OS02G0276400 PROTEIN"/>
    <property type="match status" value="1"/>
</dbReference>
<accession>A0A450RT26</accession>
<organism evidence="2">
    <name type="scientific">Candidatus Kentrum sp. FW</name>
    <dbReference type="NCBI Taxonomy" id="2126338"/>
    <lineage>
        <taxon>Bacteria</taxon>
        <taxon>Pseudomonadati</taxon>
        <taxon>Pseudomonadota</taxon>
        <taxon>Gammaproteobacteria</taxon>
        <taxon>Candidatus Kentrum</taxon>
    </lineage>
</organism>
<dbReference type="Gene3D" id="3.40.50.850">
    <property type="entry name" value="Isochorismatase-like"/>
    <property type="match status" value="1"/>
</dbReference>
<dbReference type="InterPro" id="IPR036380">
    <property type="entry name" value="Isochorismatase-like_sf"/>
</dbReference>
<dbReference type="EMBL" id="CAADEW010000001">
    <property type="protein sequence ID" value="VFJ42262.1"/>
    <property type="molecule type" value="Genomic_DNA"/>
</dbReference>
<protein>
    <submittedName>
        <fullName evidence="2">Nicotinamidase-related amidase</fullName>
    </submittedName>
</protein>
<evidence type="ECO:0000313" key="2">
    <source>
        <dbReference type="EMBL" id="VFJ42262.1"/>
    </source>
</evidence>
<name>A0A450RT26_9GAMM</name>
<dbReference type="AlphaFoldDB" id="A0A450RT26"/>
<sequence length="189" mass="21306">MDKIALLIIDMQKDFVLQDAPWCIAGAHATIPIIKKILNVFREKKLPVFHIIRHYREDGSDVELPRRERFLAGTKIVVPGTEGAEVVDELAPEDREYVVVKQRYSAFFMTELVLLLTRLGIETVVITGTQDPNCVWATAYDAISYDYKVTLISDATSSATDEIHRQNLRDIAGIGVKLMTSDQLIEDLS</sequence>
<proteinExistence type="predicted"/>